<keyword evidence="8 9" id="KW-0464">Manganese</keyword>
<gene>
    <name evidence="15" type="ORF">N0B51_08670</name>
</gene>
<dbReference type="NCBIfam" id="TIGR00127">
    <property type="entry name" value="nadp_idh_euk"/>
    <property type="match status" value="1"/>
</dbReference>
<reference evidence="15" key="1">
    <citation type="submission" date="2022-09" db="EMBL/GenBank/DDBJ databases">
        <title>The genome sequence of Tsuneonella sp. YG55.</title>
        <authorList>
            <person name="Liu Y."/>
        </authorList>
    </citation>
    <scope>NUCLEOTIDE SEQUENCE</scope>
    <source>
        <strain evidence="15">YG55</strain>
    </source>
</reference>
<evidence type="ECO:0000256" key="5">
    <source>
        <dbReference type="ARBA" id="ARBA00022842"/>
    </source>
</evidence>
<feature type="binding site" evidence="11">
    <location>
        <begin position="94"/>
        <end position="100"/>
    </location>
    <ligand>
        <name>D-threo-isocitrate</name>
        <dbReference type="ChEBI" id="CHEBI:15562"/>
    </ligand>
</feature>
<accession>A0A9X3AN11</accession>
<evidence type="ECO:0000256" key="9">
    <source>
        <dbReference type="PIRNR" id="PIRNR000108"/>
    </source>
</evidence>
<comment type="cofactor">
    <cofactor evidence="1">
        <name>Mn(2+)</name>
        <dbReference type="ChEBI" id="CHEBI:29035"/>
    </cofactor>
</comment>
<evidence type="ECO:0000256" key="11">
    <source>
        <dbReference type="PIRSR" id="PIRSR000108-2"/>
    </source>
</evidence>
<feature type="binding site" evidence="11">
    <location>
        <position position="77"/>
    </location>
    <ligand>
        <name>D-threo-isocitrate</name>
        <dbReference type="ChEBI" id="CHEBI:15562"/>
    </ligand>
</feature>
<keyword evidence="4 9" id="KW-0479">Metal-binding</keyword>
<evidence type="ECO:0000256" key="10">
    <source>
        <dbReference type="PIRSR" id="PIRSR000108-1"/>
    </source>
</evidence>
<protein>
    <recommendedName>
        <fullName evidence="9">Isocitrate dehydrogenase [NADP]</fullName>
        <ecNumber evidence="9">1.1.1.42</ecNumber>
    </recommendedName>
</protein>
<evidence type="ECO:0000256" key="12">
    <source>
        <dbReference type="PIRSR" id="PIRSR000108-3"/>
    </source>
</evidence>
<evidence type="ECO:0000256" key="2">
    <source>
        <dbReference type="ARBA" id="ARBA00007769"/>
    </source>
</evidence>
<sequence length="407" mass="45479">MAKIKVANPVVEIDGDEMTRIIWQWIRERLILPYLDVDLQYFDLSVEKRDETDDQITVDAANAIKACGVGVKCATITPDEARVEEFGLKKMWKSPNGTIRNILGGVVFREPIVISNVPRLVPGWTDPIVVGRHAFGDQYRATDTLIPGPGTLRLVFDGDDGESIDLEVFKFPSSGVAMAMYNLDDSIRDFARASFNYGLNLGWPVYLSTKNTIMKAYDGRFKDLFQEVFDTEGFAAKFKEKGIVYEHRLIDDMVASALKWSGKFVWACKNYDGDVQSDTVAQGFGSLGLMTSVLMAPDGKTVEAEAAHGTVTRHYRQHQQGKATSTNPIASIFAWTQGLSYRGKFDNTPDVVKFAETLERVCIETVESGKMTKDLALLIGPDQAWMTTEQFFEAIVENLEKEMASWS</sequence>
<feature type="binding site" evidence="12">
    <location>
        <position position="274"/>
    </location>
    <ligand>
        <name>Mn(2+)</name>
        <dbReference type="ChEBI" id="CHEBI:29035"/>
    </ligand>
</feature>
<dbReference type="PANTHER" id="PTHR11822:SF21">
    <property type="entry name" value="ISOCITRATE DEHYDROGENASE [NADP], MITOCHONDRIAL"/>
    <property type="match status" value="1"/>
</dbReference>
<comment type="similarity">
    <text evidence="2 9">Belongs to the isocitrate and isopropylmalate dehydrogenases family.</text>
</comment>
<keyword evidence="16" id="KW-1185">Reference proteome</keyword>
<comment type="catalytic activity">
    <reaction evidence="9">
        <text>D-threo-isocitrate + NADP(+) = 2-oxoglutarate + CO2 + NADPH</text>
        <dbReference type="Rhea" id="RHEA:19629"/>
        <dbReference type="ChEBI" id="CHEBI:15562"/>
        <dbReference type="ChEBI" id="CHEBI:16526"/>
        <dbReference type="ChEBI" id="CHEBI:16810"/>
        <dbReference type="ChEBI" id="CHEBI:57783"/>
        <dbReference type="ChEBI" id="CHEBI:58349"/>
        <dbReference type="EC" id="1.1.1.42"/>
    </reaction>
</comment>
<evidence type="ECO:0000256" key="13">
    <source>
        <dbReference type="PIRSR" id="PIRSR000108-4"/>
    </source>
</evidence>
<feature type="binding site" evidence="11">
    <location>
        <position position="109"/>
    </location>
    <ligand>
        <name>D-threo-isocitrate</name>
        <dbReference type="ChEBI" id="CHEBI:15562"/>
    </ligand>
</feature>
<dbReference type="GO" id="GO:0006099">
    <property type="term" value="P:tricarboxylic acid cycle"/>
    <property type="evidence" value="ECO:0007669"/>
    <property type="project" value="UniProtKB-KW"/>
</dbReference>
<feature type="binding site" evidence="11">
    <location>
        <position position="132"/>
    </location>
    <ligand>
        <name>D-threo-isocitrate</name>
        <dbReference type="ChEBI" id="CHEBI:15562"/>
    </ligand>
</feature>
<dbReference type="PANTHER" id="PTHR11822">
    <property type="entry name" value="NADP-SPECIFIC ISOCITRATE DEHYDROGENASE"/>
    <property type="match status" value="1"/>
</dbReference>
<dbReference type="SMART" id="SM01329">
    <property type="entry name" value="Iso_dh"/>
    <property type="match status" value="1"/>
</dbReference>
<dbReference type="EC" id="1.1.1.42" evidence="9"/>
<dbReference type="InterPro" id="IPR019818">
    <property type="entry name" value="IsoCit/isopropylmalate_DH_CS"/>
</dbReference>
<dbReference type="NCBIfam" id="NF006156">
    <property type="entry name" value="PRK08299.1"/>
    <property type="match status" value="1"/>
</dbReference>
<dbReference type="GO" id="GO:0000287">
    <property type="term" value="F:magnesium ion binding"/>
    <property type="evidence" value="ECO:0007669"/>
    <property type="project" value="InterPro"/>
</dbReference>
<evidence type="ECO:0000256" key="7">
    <source>
        <dbReference type="ARBA" id="ARBA00023002"/>
    </source>
</evidence>
<evidence type="ECO:0000256" key="6">
    <source>
        <dbReference type="ARBA" id="ARBA00022857"/>
    </source>
</evidence>
<dbReference type="GO" id="GO:0006102">
    <property type="term" value="P:isocitrate metabolic process"/>
    <property type="evidence" value="ECO:0007669"/>
    <property type="project" value="UniProtKB-UniRule"/>
</dbReference>
<evidence type="ECO:0000256" key="3">
    <source>
        <dbReference type="ARBA" id="ARBA00022532"/>
    </source>
</evidence>
<feature type="binding site" evidence="13">
    <location>
        <position position="82"/>
    </location>
    <ligand>
        <name>NADP(+)</name>
        <dbReference type="ChEBI" id="CHEBI:58349"/>
    </ligand>
</feature>
<feature type="binding site" evidence="13">
    <location>
        <position position="259"/>
    </location>
    <ligand>
        <name>NADP(+)</name>
        <dbReference type="ChEBI" id="CHEBI:58349"/>
    </ligand>
</feature>
<feature type="site" description="Critical for catalysis" evidence="10">
    <location>
        <position position="139"/>
    </location>
</feature>
<feature type="binding site" evidence="13">
    <location>
        <begin position="309"/>
        <end position="314"/>
    </location>
    <ligand>
        <name>NADP(+)</name>
        <dbReference type="ChEBI" id="CHEBI:58349"/>
    </ligand>
</feature>
<dbReference type="Pfam" id="PF00180">
    <property type="entry name" value="Iso_dh"/>
    <property type="match status" value="1"/>
</dbReference>
<dbReference type="Proteomes" id="UP001142648">
    <property type="component" value="Unassembled WGS sequence"/>
</dbReference>
<evidence type="ECO:0000256" key="4">
    <source>
        <dbReference type="ARBA" id="ARBA00022723"/>
    </source>
</evidence>
<evidence type="ECO:0000256" key="1">
    <source>
        <dbReference type="ARBA" id="ARBA00001936"/>
    </source>
</evidence>
<evidence type="ECO:0000256" key="8">
    <source>
        <dbReference type="ARBA" id="ARBA00023211"/>
    </source>
</evidence>
<dbReference type="EMBL" id="JAOAMV010000004">
    <property type="protein sequence ID" value="MCT2559052.1"/>
    <property type="molecule type" value="Genomic_DNA"/>
</dbReference>
<keyword evidence="5 9" id="KW-0460">Magnesium</keyword>
<organism evidence="15 16">
    <name type="scientific">Tsuneonella litorea</name>
    <dbReference type="NCBI Taxonomy" id="2976475"/>
    <lineage>
        <taxon>Bacteria</taxon>
        <taxon>Pseudomonadati</taxon>
        <taxon>Pseudomonadota</taxon>
        <taxon>Alphaproteobacteria</taxon>
        <taxon>Sphingomonadales</taxon>
        <taxon>Erythrobacteraceae</taxon>
        <taxon>Tsuneonella</taxon>
    </lineage>
</organism>
<feature type="binding site" evidence="12">
    <location>
        <position position="251"/>
    </location>
    <ligand>
        <name>Mn(2+)</name>
        <dbReference type="ChEBI" id="CHEBI:29035"/>
    </ligand>
</feature>
<feature type="binding site" evidence="13">
    <location>
        <begin position="75"/>
        <end position="77"/>
    </location>
    <ligand>
        <name>NADP(+)</name>
        <dbReference type="ChEBI" id="CHEBI:58349"/>
    </ligand>
</feature>
<keyword evidence="3 9" id="KW-0816">Tricarboxylic acid cycle</keyword>
<dbReference type="AlphaFoldDB" id="A0A9X3AN11"/>
<dbReference type="Gene3D" id="3.40.718.10">
    <property type="entry name" value="Isopropylmalate Dehydrogenase"/>
    <property type="match status" value="1"/>
</dbReference>
<feature type="domain" description="Isopropylmalate dehydrogenase-like" evidence="14">
    <location>
        <begin position="9"/>
        <end position="395"/>
    </location>
</feature>
<dbReference type="PROSITE" id="PS00470">
    <property type="entry name" value="IDH_IMDH"/>
    <property type="match status" value="1"/>
</dbReference>
<name>A0A9X3AN11_9SPHN</name>
<proteinExistence type="inferred from homology"/>
<keyword evidence="6 9" id="KW-0521">NADP</keyword>
<comment type="cofactor">
    <cofactor evidence="9 12">
        <name>Mg(2+)</name>
        <dbReference type="ChEBI" id="CHEBI:18420"/>
    </cofactor>
    <cofactor evidence="9 12">
        <name>Mn(2+)</name>
        <dbReference type="ChEBI" id="CHEBI:29035"/>
    </cofactor>
    <text evidence="9 12">Binds 1 Mg(2+) or Mn(2+) ion per subunit.</text>
</comment>
<dbReference type="SUPFAM" id="SSF53659">
    <property type="entry name" value="Isocitrate/Isopropylmalate dehydrogenase-like"/>
    <property type="match status" value="1"/>
</dbReference>
<feature type="site" description="Critical for catalysis" evidence="10">
    <location>
        <position position="210"/>
    </location>
</feature>
<dbReference type="InterPro" id="IPR004790">
    <property type="entry name" value="Isocitrate_DH_NADP"/>
</dbReference>
<dbReference type="RefSeq" id="WP_259961923.1">
    <property type="nucleotide sequence ID" value="NZ_JAOAMV010000004.1"/>
</dbReference>
<dbReference type="PIRSF" id="PIRSF000108">
    <property type="entry name" value="IDH_NADP"/>
    <property type="match status" value="1"/>
</dbReference>
<dbReference type="GO" id="GO:0004450">
    <property type="term" value="F:isocitrate dehydrogenase (NADP+) activity"/>
    <property type="evidence" value="ECO:0007669"/>
    <property type="project" value="UniProtKB-UniRule"/>
</dbReference>
<comment type="caution">
    <text evidence="15">The sequence shown here is derived from an EMBL/GenBank/DDBJ whole genome shotgun (WGS) entry which is preliminary data.</text>
</comment>
<dbReference type="InterPro" id="IPR024084">
    <property type="entry name" value="IsoPropMal-DH-like_dom"/>
</dbReference>
<evidence type="ECO:0000313" key="16">
    <source>
        <dbReference type="Proteomes" id="UP001142648"/>
    </source>
</evidence>
<dbReference type="GO" id="GO:0051287">
    <property type="term" value="F:NAD binding"/>
    <property type="evidence" value="ECO:0007669"/>
    <property type="project" value="InterPro"/>
</dbReference>
<evidence type="ECO:0000313" key="15">
    <source>
        <dbReference type="EMBL" id="MCT2559052.1"/>
    </source>
</evidence>
<keyword evidence="7 9" id="KW-0560">Oxidoreductase</keyword>
<evidence type="ECO:0000259" key="14">
    <source>
        <dbReference type="SMART" id="SM01329"/>
    </source>
</evidence>
<feature type="binding site" evidence="13">
    <location>
        <position position="327"/>
    </location>
    <ligand>
        <name>NADP(+)</name>
        <dbReference type="ChEBI" id="CHEBI:58349"/>
    </ligand>
</feature>